<dbReference type="Proteomes" id="UP000573327">
    <property type="component" value="Unassembled WGS sequence"/>
</dbReference>
<sequence length="278" mass="28689">MILVTGATGNVGRHVVRLLAEQGIATRVLARDPEKAAGLGAAEVVLGDLAEPGTLGPALEGVDAVYLFPVPGSGPAFVAAAEAAGVARVVMLSSDAVADDVAEQANPIAGYHAEIEAAVRGSALEWTLLRSGHMATNALPWAGQTKAGGVVRGPYAEATSAPVHEADVAEVAVVALTDEGHAGRVYRLTGPESLTAAEQVELIGKAVGRPLAYEELPADVAREQMSRFIPPFIIGTLFEGWARSVGVPALVSSDVETVTGRPARAFDEWARDRAADFA</sequence>
<dbReference type="SUPFAM" id="SSF51735">
    <property type="entry name" value="NAD(P)-binding Rossmann-fold domains"/>
    <property type="match status" value="1"/>
</dbReference>
<dbReference type="RefSeq" id="WP_184921140.1">
    <property type="nucleotide sequence ID" value="NZ_JACHJR010000001.1"/>
</dbReference>
<dbReference type="InterPro" id="IPR036291">
    <property type="entry name" value="NAD(P)-bd_dom_sf"/>
</dbReference>
<evidence type="ECO:0000313" key="2">
    <source>
        <dbReference type="EMBL" id="MBB4950177.1"/>
    </source>
</evidence>
<dbReference type="PANTHER" id="PTHR43162:SF1">
    <property type="entry name" value="PRESTALK A DIFFERENTIATION PROTEIN A"/>
    <property type="match status" value="1"/>
</dbReference>
<organism evidence="2 3">
    <name type="scientific">Kitasatospora gansuensis</name>
    <dbReference type="NCBI Taxonomy" id="258050"/>
    <lineage>
        <taxon>Bacteria</taxon>
        <taxon>Bacillati</taxon>
        <taxon>Actinomycetota</taxon>
        <taxon>Actinomycetes</taxon>
        <taxon>Kitasatosporales</taxon>
        <taxon>Streptomycetaceae</taxon>
        <taxon>Kitasatospora</taxon>
    </lineage>
</organism>
<dbReference type="InterPro" id="IPR051604">
    <property type="entry name" value="Ergot_Alk_Oxidoreductase"/>
</dbReference>
<protein>
    <submittedName>
        <fullName evidence="2">Uncharacterized protein YbjT (DUF2867 family)</fullName>
    </submittedName>
</protein>
<accession>A0A7W7SH00</accession>
<proteinExistence type="predicted"/>
<name>A0A7W7SH00_9ACTN</name>
<feature type="domain" description="NAD(P)-binding" evidence="1">
    <location>
        <begin position="6"/>
        <end position="178"/>
    </location>
</feature>
<reference evidence="2 3" key="1">
    <citation type="submission" date="2020-08" db="EMBL/GenBank/DDBJ databases">
        <title>Sequencing the genomes of 1000 actinobacteria strains.</title>
        <authorList>
            <person name="Klenk H.-P."/>
        </authorList>
    </citation>
    <scope>NUCLEOTIDE SEQUENCE [LARGE SCALE GENOMIC DNA]</scope>
    <source>
        <strain evidence="2 3">DSM 44786</strain>
    </source>
</reference>
<evidence type="ECO:0000259" key="1">
    <source>
        <dbReference type="Pfam" id="PF13460"/>
    </source>
</evidence>
<dbReference type="PANTHER" id="PTHR43162">
    <property type="match status" value="1"/>
</dbReference>
<dbReference type="Pfam" id="PF13460">
    <property type="entry name" value="NAD_binding_10"/>
    <property type="match status" value="1"/>
</dbReference>
<dbReference type="EMBL" id="JACHJR010000001">
    <property type="protein sequence ID" value="MBB4950177.1"/>
    <property type="molecule type" value="Genomic_DNA"/>
</dbReference>
<dbReference type="InterPro" id="IPR016040">
    <property type="entry name" value="NAD(P)-bd_dom"/>
</dbReference>
<comment type="caution">
    <text evidence="2">The sequence shown here is derived from an EMBL/GenBank/DDBJ whole genome shotgun (WGS) entry which is preliminary data.</text>
</comment>
<evidence type="ECO:0000313" key="3">
    <source>
        <dbReference type="Proteomes" id="UP000573327"/>
    </source>
</evidence>
<dbReference type="AlphaFoldDB" id="A0A7W7SH00"/>
<dbReference type="Gene3D" id="3.90.25.10">
    <property type="entry name" value="UDP-galactose 4-epimerase, domain 1"/>
    <property type="match status" value="1"/>
</dbReference>
<dbReference type="Gene3D" id="3.40.50.720">
    <property type="entry name" value="NAD(P)-binding Rossmann-like Domain"/>
    <property type="match status" value="1"/>
</dbReference>
<keyword evidence="3" id="KW-1185">Reference proteome</keyword>
<gene>
    <name evidence="2" type="ORF">F4556_005712</name>
</gene>